<gene>
    <name evidence="1" type="ORF">GNI_186900</name>
</gene>
<comment type="caution">
    <text evidence="1">The sequence shown here is derived from an EMBL/GenBank/DDBJ whole genome shotgun (WGS) entry which is preliminary data.</text>
</comment>
<dbReference type="VEuPathDB" id="CryptoDB:GNI_186900"/>
<proteinExistence type="predicted"/>
<organism evidence="1 2">
    <name type="scientific">Gregarina niphandrodes</name>
    <name type="common">Septate eugregarine</name>
    <dbReference type="NCBI Taxonomy" id="110365"/>
    <lineage>
        <taxon>Eukaryota</taxon>
        <taxon>Sar</taxon>
        <taxon>Alveolata</taxon>
        <taxon>Apicomplexa</taxon>
        <taxon>Conoidasida</taxon>
        <taxon>Gregarinasina</taxon>
        <taxon>Eugregarinorida</taxon>
        <taxon>Gregarinidae</taxon>
        <taxon>Gregarina</taxon>
    </lineage>
</organism>
<keyword evidence="2" id="KW-1185">Reference proteome</keyword>
<dbReference type="GeneID" id="22916200"/>
<evidence type="ECO:0000313" key="2">
    <source>
        <dbReference type="Proteomes" id="UP000019763"/>
    </source>
</evidence>
<accession>A0A023AXV4</accession>
<dbReference type="AlphaFoldDB" id="A0A023AXV4"/>
<dbReference type="EMBL" id="AFNH02001419">
    <property type="protein sequence ID" value="EZG43115.1"/>
    <property type="molecule type" value="Genomic_DNA"/>
</dbReference>
<protein>
    <submittedName>
        <fullName evidence="1">Uncharacterized protein</fullName>
    </submittedName>
</protein>
<name>A0A023AXV4_GRENI</name>
<evidence type="ECO:0000313" key="1">
    <source>
        <dbReference type="EMBL" id="EZG43115.1"/>
    </source>
</evidence>
<dbReference type="Proteomes" id="UP000019763">
    <property type="component" value="Unassembled WGS sequence"/>
</dbReference>
<sequence length="146" mass="17176">MAVIRIQTLRNAWENRGFGREIDGHRPDLQLYALETTVGELRKQAKPSEVDQQELGRKRVRKTREPRPAGFKFGDHIKYLQWVCLGDLPEISYRRLWWYEHPWCCKLFDNASETGKAGQNPVWDLVFEGDFSEHFRADDMLVAVQL</sequence>
<reference evidence="1" key="1">
    <citation type="submission" date="2013-12" db="EMBL/GenBank/DDBJ databases">
        <authorList>
            <person name="Omoto C.K."/>
            <person name="Sibley D."/>
            <person name="Venepally P."/>
            <person name="Hadjithomas M."/>
            <person name="Karamycheva S."/>
            <person name="Brunk B."/>
            <person name="Roos D."/>
            <person name="Caler E."/>
            <person name="Lorenzi H."/>
        </authorList>
    </citation>
    <scope>NUCLEOTIDE SEQUENCE</scope>
</reference>
<dbReference type="RefSeq" id="XP_011133627.1">
    <property type="nucleotide sequence ID" value="XM_011135325.1"/>
</dbReference>